<sequence length="195" mass="18850">MLVDLLNNAPDPQPPISVVSGSLHPVLSSSSITNSIAANNSSTVTSPMSSLFLARSSSTPTSGTNIMPSGHLTNSSGSFSPALTGASASYSLGCAFPAGDSHITSGSAGFLSGCLHSGPDTPTTPAATSPTLGVTSCSSPCLFPPASTSASSAIYIGQKSGNLAATSSTGPGLLISASSGCARSTSSSGRHGAGL</sequence>
<name>A0A448WV27_9PLAT</name>
<dbReference type="AlphaFoldDB" id="A0A448WV27"/>
<organism evidence="1 2">
    <name type="scientific">Protopolystoma xenopodis</name>
    <dbReference type="NCBI Taxonomy" id="117903"/>
    <lineage>
        <taxon>Eukaryota</taxon>
        <taxon>Metazoa</taxon>
        <taxon>Spiralia</taxon>
        <taxon>Lophotrochozoa</taxon>
        <taxon>Platyhelminthes</taxon>
        <taxon>Monogenea</taxon>
        <taxon>Polyopisthocotylea</taxon>
        <taxon>Polystomatidea</taxon>
        <taxon>Polystomatidae</taxon>
        <taxon>Protopolystoma</taxon>
    </lineage>
</organism>
<evidence type="ECO:0000313" key="2">
    <source>
        <dbReference type="Proteomes" id="UP000784294"/>
    </source>
</evidence>
<protein>
    <submittedName>
        <fullName evidence="1">Uncharacterized protein</fullName>
    </submittedName>
</protein>
<comment type="caution">
    <text evidence="1">The sequence shown here is derived from an EMBL/GenBank/DDBJ whole genome shotgun (WGS) entry which is preliminary data.</text>
</comment>
<gene>
    <name evidence="1" type="ORF">PXEA_LOCUS14435</name>
</gene>
<feature type="non-terminal residue" evidence="1">
    <location>
        <position position="195"/>
    </location>
</feature>
<reference evidence="1" key="1">
    <citation type="submission" date="2018-11" db="EMBL/GenBank/DDBJ databases">
        <authorList>
            <consortium name="Pathogen Informatics"/>
        </authorList>
    </citation>
    <scope>NUCLEOTIDE SEQUENCE</scope>
</reference>
<proteinExistence type="predicted"/>
<evidence type="ECO:0000313" key="1">
    <source>
        <dbReference type="EMBL" id="VEL20995.1"/>
    </source>
</evidence>
<keyword evidence="2" id="KW-1185">Reference proteome</keyword>
<accession>A0A448WV27</accession>
<dbReference type="EMBL" id="CAAALY010048996">
    <property type="protein sequence ID" value="VEL20995.1"/>
    <property type="molecule type" value="Genomic_DNA"/>
</dbReference>
<dbReference type="Proteomes" id="UP000784294">
    <property type="component" value="Unassembled WGS sequence"/>
</dbReference>